<gene>
    <name evidence="10" type="primary">murF</name>
    <name evidence="15" type="ORF">ENJ40_04080</name>
</gene>
<dbReference type="InterPro" id="IPR051046">
    <property type="entry name" value="MurCDEF_CellWall_CoF430Synth"/>
</dbReference>
<evidence type="ECO:0000259" key="13">
    <source>
        <dbReference type="Pfam" id="PF02875"/>
    </source>
</evidence>
<comment type="caution">
    <text evidence="15">The sequence shown here is derived from an EMBL/GenBank/DDBJ whole genome shotgun (WGS) entry which is preliminary data.</text>
</comment>
<dbReference type="NCBIfam" id="TIGR01143">
    <property type="entry name" value="murF"/>
    <property type="match status" value="1"/>
</dbReference>
<evidence type="ECO:0000313" key="15">
    <source>
        <dbReference type="EMBL" id="HFC97625.1"/>
    </source>
</evidence>
<dbReference type="HAMAP" id="MF_02019">
    <property type="entry name" value="MurF"/>
    <property type="match status" value="1"/>
</dbReference>
<comment type="subcellular location">
    <subcellularLocation>
        <location evidence="10 11">Cytoplasm</location>
    </subcellularLocation>
</comment>
<reference evidence="15" key="1">
    <citation type="journal article" date="2020" name="mSystems">
        <title>Genome- and Community-Level Interaction Insights into Carbon Utilization and Element Cycling Functions of Hydrothermarchaeota in Hydrothermal Sediment.</title>
        <authorList>
            <person name="Zhou Z."/>
            <person name="Liu Y."/>
            <person name="Xu W."/>
            <person name="Pan J."/>
            <person name="Luo Z.H."/>
            <person name="Li M."/>
        </authorList>
    </citation>
    <scope>NUCLEOTIDE SEQUENCE [LARGE SCALE GENOMIC DNA]</scope>
    <source>
        <strain evidence="15">HyVt-483</strain>
    </source>
</reference>
<evidence type="ECO:0000259" key="14">
    <source>
        <dbReference type="Pfam" id="PF08245"/>
    </source>
</evidence>
<dbReference type="PANTHER" id="PTHR43024:SF1">
    <property type="entry name" value="UDP-N-ACETYLMURAMOYL-TRIPEPTIDE--D-ALANYL-D-ALANINE LIGASE"/>
    <property type="match status" value="1"/>
</dbReference>
<keyword evidence="5 10" id="KW-0067">ATP-binding</keyword>
<sequence>MSGNFLDTEEVIRATGGMLLNGDMGIVFSGVSTDTRTLRPGELFVALRGKRFDGHEFWRQAVEAGAKGLVLSRIPGDLEWEEFPKTVSVILVRDTLRALGEIARYYKDKQGFRALAITGSCGKTSTKEMCAAVLSRRFRVFRNPGNFNNLIGLPLSVLAVPPDTEIGVFELGISVPGEMSRLREILDPVAAIITNVRPAHLEGLGSMEQVLEEKFRLYAELPETARIIVNRDEEELYRRSRDLPQPRITYGLHIEAEVRAEDIRVRPEGTEFTLWVEEKRFPGVRISFLGDHFVRNALAAVAAGLVFGVPPEEALSALAEMKPVPGRLRPIRTKRYFLLDDTYNANPGSMYEALKTFWEVAQEFSPRVAILGDMLELGDEAERFHESVGYMAGRIARWVWAVGEYASVVARAAGKVGAQTRAYARVEELLQELDLPAGAAVLIKGSRAMGLERVVEKLREE</sequence>
<feature type="domain" description="Mur ligase central" evidence="14">
    <location>
        <begin position="117"/>
        <end position="303"/>
    </location>
</feature>
<comment type="pathway">
    <text evidence="10 11">Cell wall biogenesis; peptidoglycan biosynthesis.</text>
</comment>
<proteinExistence type="inferred from homology"/>
<dbReference type="Gene3D" id="3.40.1390.10">
    <property type="entry name" value="MurE/MurF, N-terminal domain"/>
    <property type="match status" value="1"/>
</dbReference>
<evidence type="ECO:0000256" key="5">
    <source>
        <dbReference type="ARBA" id="ARBA00022840"/>
    </source>
</evidence>
<evidence type="ECO:0000256" key="7">
    <source>
        <dbReference type="ARBA" id="ARBA00022984"/>
    </source>
</evidence>
<dbReference type="EMBL" id="DRMH01000049">
    <property type="protein sequence ID" value="HFC97625.1"/>
    <property type="molecule type" value="Genomic_DNA"/>
</dbReference>
<keyword evidence="1 10" id="KW-0963">Cytoplasm</keyword>
<dbReference type="InterPro" id="IPR036565">
    <property type="entry name" value="Mur-like_cat_sf"/>
</dbReference>
<protein>
    <recommendedName>
        <fullName evidence="10 11">UDP-N-acetylmuramoyl-tripeptide--D-alanyl-D-alanine ligase</fullName>
        <ecNumber evidence="10 11">6.3.2.10</ecNumber>
    </recommendedName>
    <alternativeName>
        <fullName evidence="10">D-alanyl-D-alanine-adding enzyme</fullName>
    </alternativeName>
</protein>
<dbReference type="GO" id="GO:0047480">
    <property type="term" value="F:UDP-N-acetylmuramoyl-tripeptide-D-alanyl-D-alanine ligase activity"/>
    <property type="evidence" value="ECO:0007669"/>
    <property type="project" value="UniProtKB-UniRule"/>
</dbReference>
<evidence type="ECO:0000259" key="12">
    <source>
        <dbReference type="Pfam" id="PF01225"/>
    </source>
</evidence>
<dbReference type="InterPro" id="IPR000713">
    <property type="entry name" value="Mur_ligase_N"/>
</dbReference>
<evidence type="ECO:0000256" key="4">
    <source>
        <dbReference type="ARBA" id="ARBA00022741"/>
    </source>
</evidence>
<dbReference type="GO" id="GO:0005737">
    <property type="term" value="C:cytoplasm"/>
    <property type="evidence" value="ECO:0007669"/>
    <property type="project" value="UniProtKB-SubCell"/>
</dbReference>
<dbReference type="InterPro" id="IPR035911">
    <property type="entry name" value="MurE/MurF_N"/>
</dbReference>
<feature type="binding site" evidence="10">
    <location>
        <begin position="119"/>
        <end position="125"/>
    </location>
    <ligand>
        <name>ATP</name>
        <dbReference type="ChEBI" id="CHEBI:30616"/>
    </ligand>
</feature>
<dbReference type="Gene3D" id="3.90.190.20">
    <property type="entry name" value="Mur ligase, C-terminal domain"/>
    <property type="match status" value="1"/>
</dbReference>
<feature type="domain" description="Mur ligase C-terminal" evidence="13">
    <location>
        <begin position="326"/>
        <end position="447"/>
    </location>
</feature>
<dbReference type="Pfam" id="PF01225">
    <property type="entry name" value="Mur_ligase"/>
    <property type="match status" value="1"/>
</dbReference>
<dbReference type="Proteomes" id="UP000886043">
    <property type="component" value="Unassembled WGS sequence"/>
</dbReference>
<evidence type="ECO:0000256" key="6">
    <source>
        <dbReference type="ARBA" id="ARBA00022960"/>
    </source>
</evidence>
<dbReference type="AlphaFoldDB" id="A0A7C3H495"/>
<dbReference type="Pfam" id="PF08245">
    <property type="entry name" value="Mur_ligase_M"/>
    <property type="match status" value="1"/>
</dbReference>
<evidence type="ECO:0000256" key="10">
    <source>
        <dbReference type="HAMAP-Rule" id="MF_02019"/>
    </source>
</evidence>
<comment type="function">
    <text evidence="10 11">Involved in cell wall formation. Catalyzes the final step in the synthesis of UDP-N-acetylmuramoyl-pentapeptide, the precursor of murein.</text>
</comment>
<evidence type="ECO:0000256" key="11">
    <source>
        <dbReference type="RuleBase" id="RU004136"/>
    </source>
</evidence>
<evidence type="ECO:0000256" key="1">
    <source>
        <dbReference type="ARBA" id="ARBA00022490"/>
    </source>
</evidence>
<organism evidence="15">
    <name type="scientific">Thermosulfurimonas dismutans</name>
    <dbReference type="NCBI Taxonomy" id="999894"/>
    <lineage>
        <taxon>Bacteria</taxon>
        <taxon>Pseudomonadati</taxon>
        <taxon>Thermodesulfobacteriota</taxon>
        <taxon>Thermodesulfobacteria</taxon>
        <taxon>Thermodesulfobacteriales</taxon>
        <taxon>Thermodesulfobacteriaceae</taxon>
        <taxon>Thermosulfurimonas</taxon>
    </lineage>
</organism>
<keyword evidence="8 10" id="KW-0131">Cell cycle</keyword>
<dbReference type="PANTHER" id="PTHR43024">
    <property type="entry name" value="UDP-N-ACETYLMURAMOYL-TRIPEPTIDE--D-ALANYL-D-ALANINE LIGASE"/>
    <property type="match status" value="1"/>
</dbReference>
<accession>A0A7C3H495</accession>
<keyword evidence="9 10" id="KW-0961">Cell wall biogenesis/degradation</keyword>
<name>A0A7C3H495_9BACT</name>
<dbReference type="InterPro" id="IPR004101">
    <property type="entry name" value="Mur_ligase_C"/>
</dbReference>
<dbReference type="GO" id="GO:0008360">
    <property type="term" value="P:regulation of cell shape"/>
    <property type="evidence" value="ECO:0007669"/>
    <property type="project" value="UniProtKB-KW"/>
</dbReference>
<keyword evidence="3 10" id="KW-0132">Cell division</keyword>
<keyword evidence="7 10" id="KW-0573">Peptidoglycan synthesis</keyword>
<dbReference type="InterPro" id="IPR036615">
    <property type="entry name" value="Mur_ligase_C_dom_sf"/>
</dbReference>
<keyword evidence="2 10" id="KW-0436">Ligase</keyword>
<comment type="similarity">
    <text evidence="10">Belongs to the MurCDEF family. MurF subfamily.</text>
</comment>
<dbReference type="GO" id="GO:0009252">
    <property type="term" value="P:peptidoglycan biosynthetic process"/>
    <property type="evidence" value="ECO:0007669"/>
    <property type="project" value="UniProtKB-UniRule"/>
</dbReference>
<feature type="domain" description="Mur ligase N-terminal catalytic" evidence="12">
    <location>
        <begin position="29"/>
        <end position="106"/>
    </location>
</feature>
<dbReference type="SUPFAM" id="SSF53244">
    <property type="entry name" value="MurD-like peptide ligases, peptide-binding domain"/>
    <property type="match status" value="1"/>
</dbReference>
<comment type="catalytic activity">
    <reaction evidence="10 11">
        <text>D-alanyl-D-alanine + UDP-N-acetyl-alpha-D-muramoyl-L-alanyl-gamma-D-glutamyl-meso-2,6-diaminopimelate + ATP = UDP-N-acetyl-alpha-D-muramoyl-L-alanyl-gamma-D-glutamyl-meso-2,6-diaminopimeloyl-D-alanyl-D-alanine + ADP + phosphate + H(+)</text>
        <dbReference type="Rhea" id="RHEA:28374"/>
        <dbReference type="ChEBI" id="CHEBI:15378"/>
        <dbReference type="ChEBI" id="CHEBI:30616"/>
        <dbReference type="ChEBI" id="CHEBI:43474"/>
        <dbReference type="ChEBI" id="CHEBI:57822"/>
        <dbReference type="ChEBI" id="CHEBI:61386"/>
        <dbReference type="ChEBI" id="CHEBI:83905"/>
        <dbReference type="ChEBI" id="CHEBI:456216"/>
        <dbReference type="EC" id="6.3.2.10"/>
    </reaction>
</comment>
<dbReference type="GO" id="GO:0071555">
    <property type="term" value="P:cell wall organization"/>
    <property type="evidence" value="ECO:0007669"/>
    <property type="project" value="UniProtKB-KW"/>
</dbReference>
<dbReference type="SUPFAM" id="SSF53623">
    <property type="entry name" value="MurD-like peptide ligases, catalytic domain"/>
    <property type="match status" value="1"/>
</dbReference>
<keyword evidence="6 10" id="KW-0133">Cell shape</keyword>
<evidence type="ECO:0000256" key="2">
    <source>
        <dbReference type="ARBA" id="ARBA00022598"/>
    </source>
</evidence>
<dbReference type="EC" id="6.3.2.10" evidence="10 11"/>
<dbReference type="InterPro" id="IPR013221">
    <property type="entry name" value="Mur_ligase_cen"/>
</dbReference>
<dbReference type="Pfam" id="PF02875">
    <property type="entry name" value="Mur_ligase_C"/>
    <property type="match status" value="1"/>
</dbReference>
<evidence type="ECO:0000256" key="3">
    <source>
        <dbReference type="ARBA" id="ARBA00022618"/>
    </source>
</evidence>
<dbReference type="UniPathway" id="UPA00219"/>
<keyword evidence="4 10" id="KW-0547">Nucleotide-binding</keyword>
<dbReference type="Gene3D" id="3.40.1190.10">
    <property type="entry name" value="Mur-like, catalytic domain"/>
    <property type="match status" value="1"/>
</dbReference>
<dbReference type="InterPro" id="IPR005863">
    <property type="entry name" value="UDP-N-AcMur_synth"/>
</dbReference>
<evidence type="ECO:0000256" key="8">
    <source>
        <dbReference type="ARBA" id="ARBA00023306"/>
    </source>
</evidence>
<evidence type="ECO:0000256" key="9">
    <source>
        <dbReference type="ARBA" id="ARBA00023316"/>
    </source>
</evidence>
<dbReference type="SUPFAM" id="SSF63418">
    <property type="entry name" value="MurE/MurF N-terminal domain"/>
    <property type="match status" value="1"/>
</dbReference>
<dbReference type="GO" id="GO:0005524">
    <property type="term" value="F:ATP binding"/>
    <property type="evidence" value="ECO:0007669"/>
    <property type="project" value="UniProtKB-UniRule"/>
</dbReference>
<dbReference type="GO" id="GO:0051301">
    <property type="term" value="P:cell division"/>
    <property type="evidence" value="ECO:0007669"/>
    <property type="project" value="UniProtKB-KW"/>
</dbReference>